<organism evidence="1 2">
    <name type="scientific">Janthinobacterium agaricidamnosum NBRC 102515 = DSM 9628</name>
    <dbReference type="NCBI Taxonomy" id="1349767"/>
    <lineage>
        <taxon>Bacteria</taxon>
        <taxon>Pseudomonadati</taxon>
        <taxon>Pseudomonadota</taxon>
        <taxon>Betaproteobacteria</taxon>
        <taxon>Burkholderiales</taxon>
        <taxon>Oxalobacteraceae</taxon>
        <taxon>Janthinobacterium</taxon>
    </lineage>
</organism>
<dbReference type="EMBL" id="HG322949">
    <property type="protein sequence ID" value="CDG83343.1"/>
    <property type="molecule type" value="Genomic_DNA"/>
</dbReference>
<dbReference type="AlphaFoldDB" id="W0V7M0"/>
<dbReference type="RefSeq" id="WP_038492744.1">
    <property type="nucleotide sequence ID" value="NZ_BCTH01000146.1"/>
</dbReference>
<protein>
    <submittedName>
        <fullName evidence="1">Uncharacterized protein</fullName>
    </submittedName>
</protein>
<dbReference type="HOGENOM" id="CLU_1633178_0_0_4"/>
<evidence type="ECO:0000313" key="1">
    <source>
        <dbReference type="EMBL" id="CDG83343.1"/>
    </source>
</evidence>
<gene>
    <name evidence="1" type="ORF">GJA_2712</name>
</gene>
<dbReference type="STRING" id="1349767.GJA_2712"/>
<sequence>MEKIREQTLPGLWSSEWWNIGHGYTVLVKTRSLRSTMQVMAAAGPADAQAHALQPPHWPASQPVDVTERIADLALFKGEADLVDSGLTLTNDSVKRQHLECPAENVALVLQRLEKVVAVLQIPRLLTLPEDYRTLGGKTRFDFTGIGVTAGAGRDRKKEGSS</sequence>
<reference evidence="1 2" key="1">
    <citation type="journal article" date="2015" name="Genome Announc.">
        <title>Genome Sequence of Mushroom Soft-Rot Pathogen Janthinobacterium agaricidamnosum.</title>
        <authorList>
            <person name="Graupner K."/>
            <person name="Lackner G."/>
            <person name="Hertweck C."/>
        </authorList>
    </citation>
    <scope>NUCLEOTIDE SEQUENCE [LARGE SCALE GENOMIC DNA]</scope>
    <source>
        <strain evidence="2">NBRC 102515 / DSM 9628</strain>
    </source>
</reference>
<name>W0V7M0_9BURK</name>
<dbReference type="Proteomes" id="UP000027604">
    <property type="component" value="Chromosome I"/>
</dbReference>
<proteinExistence type="predicted"/>
<dbReference type="PATRIC" id="fig|1349767.4.peg.4438"/>
<keyword evidence="2" id="KW-1185">Reference proteome</keyword>
<dbReference type="KEGG" id="jag:GJA_2712"/>
<evidence type="ECO:0000313" key="2">
    <source>
        <dbReference type="Proteomes" id="UP000027604"/>
    </source>
</evidence>
<accession>W0V7M0</accession>